<protein>
    <submittedName>
        <fullName evidence="3">Molybdopterin-dependent oxidoreductase</fullName>
    </submittedName>
</protein>
<dbReference type="InterPro" id="IPR036374">
    <property type="entry name" value="OxRdtase_Mopterin-bd_sf"/>
</dbReference>
<dbReference type="EMBL" id="JAPFPW010000015">
    <property type="protein sequence ID" value="MCW7754731.1"/>
    <property type="molecule type" value="Genomic_DNA"/>
</dbReference>
<feature type="signal peptide" evidence="1">
    <location>
        <begin position="1"/>
        <end position="25"/>
    </location>
</feature>
<evidence type="ECO:0000313" key="4">
    <source>
        <dbReference type="Proteomes" id="UP001209681"/>
    </source>
</evidence>
<dbReference type="Proteomes" id="UP001209681">
    <property type="component" value="Unassembled WGS sequence"/>
</dbReference>
<reference evidence="3 4" key="1">
    <citation type="submission" date="2022-11" db="EMBL/GenBank/DDBJ databases">
        <title>Desulfobotulus tamanensis H1 sp. nov. - anaerobic, alkaliphilic, sulphate reducing bacterium isolated from terrestrial mud volcano.</title>
        <authorList>
            <person name="Frolova A."/>
            <person name="Merkel A.Y."/>
            <person name="Slobodkin A.I."/>
        </authorList>
    </citation>
    <scope>NUCLEOTIDE SEQUENCE [LARGE SCALE GENOMIC DNA]</scope>
    <source>
        <strain evidence="3 4">H1</strain>
    </source>
</reference>
<gene>
    <name evidence="3" type="ORF">OOT00_12140</name>
</gene>
<dbReference type="SUPFAM" id="SSF56524">
    <property type="entry name" value="Oxidoreductase molybdopterin-binding domain"/>
    <property type="match status" value="1"/>
</dbReference>
<dbReference type="Gene3D" id="3.90.420.10">
    <property type="entry name" value="Oxidoreductase, molybdopterin-binding domain"/>
    <property type="match status" value="1"/>
</dbReference>
<feature type="chain" id="PRO_5046311941" evidence="1">
    <location>
        <begin position="26"/>
        <end position="296"/>
    </location>
</feature>
<feature type="domain" description="Oxidoreductase molybdopterin-binding" evidence="2">
    <location>
        <begin position="82"/>
        <end position="131"/>
    </location>
</feature>
<keyword evidence="4" id="KW-1185">Reference proteome</keyword>
<proteinExistence type="predicted"/>
<dbReference type="Pfam" id="PF00174">
    <property type="entry name" value="Oxidored_molyb"/>
    <property type="match status" value="1"/>
</dbReference>
<evidence type="ECO:0000256" key="1">
    <source>
        <dbReference type="SAM" id="SignalP"/>
    </source>
</evidence>
<sequence length="296" mass="33130">MGLLRFCRISVCCWLLMMMTAVVLAAEGPELFVMGPDHSLVRLDASVLKAKASELYSQDRNFPSPEPVLFEGVFIVDLIGEAEGSVTLLSEDQYVASFPMGVLADSMAMLAWNENGRPIPRHRGGPLKIVFGNAANLHPSANAWYVKVLLSDRGQDLPLRMIRGPETHIFLGGQMPDNQRIAKQLLPPVPKGYRYDTERPRRQFLRGFILGDFLKDRYGAFTGVTLRSLSGQELRLVSSDIEGKDLFFFGLNEEGPLGVSRGGPWMLWVPVLKYPQLAVRLPNPDTLFFIYEMIVE</sequence>
<name>A0ABT3NB90_9BACT</name>
<evidence type="ECO:0000259" key="2">
    <source>
        <dbReference type="Pfam" id="PF00174"/>
    </source>
</evidence>
<keyword evidence="1" id="KW-0732">Signal</keyword>
<dbReference type="InterPro" id="IPR000572">
    <property type="entry name" value="OxRdtase_Mopterin-bd_dom"/>
</dbReference>
<organism evidence="3 4">
    <name type="scientific">Desulfobotulus pelophilus</name>
    <dbReference type="NCBI Taxonomy" id="2823377"/>
    <lineage>
        <taxon>Bacteria</taxon>
        <taxon>Pseudomonadati</taxon>
        <taxon>Thermodesulfobacteriota</taxon>
        <taxon>Desulfobacteria</taxon>
        <taxon>Desulfobacterales</taxon>
        <taxon>Desulfobacteraceae</taxon>
        <taxon>Desulfobotulus</taxon>
    </lineage>
</organism>
<evidence type="ECO:0000313" key="3">
    <source>
        <dbReference type="EMBL" id="MCW7754731.1"/>
    </source>
</evidence>
<dbReference type="RefSeq" id="WP_265425645.1">
    <property type="nucleotide sequence ID" value="NZ_JAPFPW010000015.1"/>
</dbReference>
<comment type="caution">
    <text evidence="3">The sequence shown here is derived from an EMBL/GenBank/DDBJ whole genome shotgun (WGS) entry which is preliminary data.</text>
</comment>
<accession>A0ABT3NB90</accession>